<feature type="domain" description="Glycosyltransferase subfamily 4-like N-terminal" evidence="2">
    <location>
        <begin position="24"/>
        <end position="165"/>
    </location>
</feature>
<organism evidence="3 4">
    <name type="scientific">Pseudodesulfovibrio methanolicus</name>
    <dbReference type="NCBI Taxonomy" id="3126690"/>
    <lineage>
        <taxon>Bacteria</taxon>
        <taxon>Pseudomonadati</taxon>
        <taxon>Thermodesulfobacteriota</taxon>
        <taxon>Desulfovibrionia</taxon>
        <taxon>Desulfovibrionales</taxon>
        <taxon>Desulfovibrionaceae</taxon>
    </lineage>
</organism>
<keyword evidence="3" id="KW-0328">Glycosyltransferase</keyword>
<dbReference type="Pfam" id="PF13439">
    <property type="entry name" value="Glyco_transf_4"/>
    <property type="match status" value="1"/>
</dbReference>
<dbReference type="Pfam" id="PF00534">
    <property type="entry name" value="Glycos_transf_1"/>
    <property type="match status" value="1"/>
</dbReference>
<keyword evidence="4" id="KW-1185">Reference proteome</keyword>
<dbReference type="EMBL" id="CP146609">
    <property type="protein sequence ID" value="WWX21966.1"/>
    <property type="molecule type" value="Genomic_DNA"/>
</dbReference>
<evidence type="ECO:0000259" key="2">
    <source>
        <dbReference type="Pfam" id="PF13439"/>
    </source>
</evidence>
<dbReference type="GO" id="GO:0016757">
    <property type="term" value="F:glycosyltransferase activity"/>
    <property type="evidence" value="ECO:0007669"/>
    <property type="project" value="UniProtKB-KW"/>
</dbReference>
<dbReference type="RefSeq" id="WP_338667640.1">
    <property type="nucleotide sequence ID" value="NZ_CP146609.1"/>
</dbReference>
<name>A0ABZ2IU23_9BACT</name>
<evidence type="ECO:0000313" key="3">
    <source>
        <dbReference type="EMBL" id="WWX21966.1"/>
    </source>
</evidence>
<protein>
    <submittedName>
        <fullName evidence="3">Glycosyltransferase</fullName>
        <ecNumber evidence="3">2.4.-.-</ecNumber>
    </submittedName>
</protein>
<gene>
    <name evidence="3" type="ORF">V8V93_16165</name>
</gene>
<dbReference type="PANTHER" id="PTHR45947:SF3">
    <property type="entry name" value="SULFOQUINOVOSYL TRANSFERASE SQD2"/>
    <property type="match status" value="1"/>
</dbReference>
<accession>A0ABZ2IU23</accession>
<sequence length="404" mass="44291">MADPTQHSSQAGAIAQVSFSGDFGGREKVAVELCRNLRGLGLECLLYVVVEERAGARRNDNLMNSLGDAGRFAHVFRTHSRFSPQLLFRLAASFREQGVRIVHCHCYKSLYYAVLMRLLGLLDGSVVYTLHGLVLPSGAMPWFIRHCQLIGLRLSDGVIGCSREILASSFPNPGKVRTASIINAIELPETEFAALESGRARARQELVERYGLATEGLVVINVGRICPQKNYPLYLEMIRREMMEAPGSNTNHLIVGNGELRADMEALAESLGIRHRVVFTGFVSDMDTVYRGADLLVQTSTWEGTPMCLLEARSYGLPVVAPAVGGNVDVVESGSNGTLYPTGDLPSLWAGYAAYALDGDLRQRHGRAAFEQTGRKFGTRDWARRHVAFYGEVSGGVKLREAGR</sequence>
<feature type="domain" description="Glycosyl transferase family 1" evidence="1">
    <location>
        <begin position="204"/>
        <end position="370"/>
    </location>
</feature>
<evidence type="ECO:0000313" key="4">
    <source>
        <dbReference type="Proteomes" id="UP001385389"/>
    </source>
</evidence>
<dbReference type="EC" id="2.4.-.-" evidence="3"/>
<proteinExistence type="predicted"/>
<reference evidence="3 4" key="1">
    <citation type="submission" date="2024-03" db="EMBL/GenBank/DDBJ databases">
        <title>Phenotype and Genome Characterization of a Sulfate-Reducing Bacterium Pseudodesulfovibrio sp. strain 5S69, isolated from Petroleum Reservoir in Tatarstan (Russia).</title>
        <authorList>
            <person name="Bidzhieva S.K."/>
            <person name="Kadnikov V."/>
            <person name="Tourova T.P."/>
            <person name="Samigullina S.R."/>
            <person name="Sokolova D.S."/>
            <person name="Poltaraus A.B."/>
            <person name="Avtukh A.N."/>
            <person name="Tereshina V.M."/>
            <person name="Mardanov A.V."/>
            <person name="Nazina T.N."/>
        </authorList>
    </citation>
    <scope>NUCLEOTIDE SEQUENCE [LARGE SCALE GENOMIC DNA]</scope>
    <source>
        <strain evidence="3 4">5S69</strain>
    </source>
</reference>
<keyword evidence="3" id="KW-0808">Transferase</keyword>
<dbReference type="CDD" id="cd03811">
    <property type="entry name" value="GT4_GT28_WabH-like"/>
    <property type="match status" value="1"/>
</dbReference>
<dbReference type="InterPro" id="IPR001296">
    <property type="entry name" value="Glyco_trans_1"/>
</dbReference>
<evidence type="ECO:0000259" key="1">
    <source>
        <dbReference type="Pfam" id="PF00534"/>
    </source>
</evidence>
<dbReference type="InterPro" id="IPR028098">
    <property type="entry name" value="Glyco_trans_4-like_N"/>
</dbReference>
<dbReference type="Proteomes" id="UP001385389">
    <property type="component" value="Chromosome"/>
</dbReference>
<dbReference type="InterPro" id="IPR050194">
    <property type="entry name" value="Glycosyltransferase_grp1"/>
</dbReference>
<dbReference type="Gene3D" id="3.40.50.2000">
    <property type="entry name" value="Glycogen Phosphorylase B"/>
    <property type="match status" value="2"/>
</dbReference>
<dbReference type="PANTHER" id="PTHR45947">
    <property type="entry name" value="SULFOQUINOVOSYL TRANSFERASE SQD2"/>
    <property type="match status" value="1"/>
</dbReference>
<dbReference type="SUPFAM" id="SSF53756">
    <property type="entry name" value="UDP-Glycosyltransferase/glycogen phosphorylase"/>
    <property type="match status" value="1"/>
</dbReference>